<feature type="compositionally biased region" description="Basic and acidic residues" evidence="1">
    <location>
        <begin position="8"/>
        <end position="23"/>
    </location>
</feature>
<keyword evidence="3" id="KW-1185">Reference proteome</keyword>
<sequence length="425" mass="47762">MSATPSGSRERSESRSRSKEKGKGTKMHTFDGSSRRRSTSSNPRYIDSSTSTHGFYPPGSGQSSYSQPPHGFYPFPNYGMPMPYQPQMYPPPQMYQPPPPHMYRPPPMYQPHPPHMYPPVPFNYLKIKVKMLPFFDTFLDKDLKAKDQAKILLKLKIELDIYTMKIAKHEIYVVNLHEMLSIGVYKSIEHRAIINVKKARISVAAFAYPDNELEIGPLDLMVDHSHRPPTYRKASTHDRPLSRQTSQDRSTALPRHHCPDRPLPRQSGNNDAELIPLCTLLESDKCSLFILLAYFRSGGDGVELIPLCTLLESDKQSLFILLAYSGSGDDEAALIPLCTLLESDRHSLFILLTYFGSDDDEAELIPLCTLLESGGHLLFILLAYFGSGDDEAELIPFFGSDDDGAKLILSCTLLESGDNGKYKVI</sequence>
<name>A0ABR2G395_9ROSI</name>
<proteinExistence type="predicted"/>
<dbReference type="EMBL" id="JBBPBM010000003">
    <property type="protein sequence ID" value="KAK8593275.1"/>
    <property type="molecule type" value="Genomic_DNA"/>
</dbReference>
<dbReference type="SUPFAM" id="SSF51197">
    <property type="entry name" value="Clavaminate synthase-like"/>
    <property type="match status" value="1"/>
</dbReference>
<evidence type="ECO:0000256" key="1">
    <source>
        <dbReference type="SAM" id="MobiDB-lite"/>
    </source>
</evidence>
<dbReference type="Proteomes" id="UP001472677">
    <property type="component" value="Unassembled WGS sequence"/>
</dbReference>
<comment type="caution">
    <text evidence="2">The sequence shown here is derived from an EMBL/GenBank/DDBJ whole genome shotgun (WGS) entry which is preliminary data.</text>
</comment>
<gene>
    <name evidence="2" type="ORF">V6N12_045358</name>
</gene>
<feature type="compositionally biased region" description="Low complexity" evidence="1">
    <location>
        <begin position="56"/>
        <end position="68"/>
    </location>
</feature>
<reference evidence="2 3" key="1">
    <citation type="journal article" date="2024" name="G3 (Bethesda)">
        <title>Genome assembly of Hibiscus sabdariffa L. provides insights into metabolisms of medicinal natural products.</title>
        <authorList>
            <person name="Kim T."/>
        </authorList>
    </citation>
    <scope>NUCLEOTIDE SEQUENCE [LARGE SCALE GENOMIC DNA]</scope>
    <source>
        <strain evidence="2">TK-2024</strain>
        <tissue evidence="2">Old leaves</tissue>
    </source>
</reference>
<feature type="region of interest" description="Disordered" evidence="1">
    <location>
        <begin position="229"/>
        <end position="267"/>
    </location>
</feature>
<dbReference type="Gene3D" id="2.60.120.330">
    <property type="entry name" value="B-lactam Antibiotic, Isopenicillin N Synthase, Chain"/>
    <property type="match status" value="1"/>
</dbReference>
<organism evidence="2 3">
    <name type="scientific">Hibiscus sabdariffa</name>
    <name type="common">roselle</name>
    <dbReference type="NCBI Taxonomy" id="183260"/>
    <lineage>
        <taxon>Eukaryota</taxon>
        <taxon>Viridiplantae</taxon>
        <taxon>Streptophyta</taxon>
        <taxon>Embryophyta</taxon>
        <taxon>Tracheophyta</taxon>
        <taxon>Spermatophyta</taxon>
        <taxon>Magnoliopsida</taxon>
        <taxon>eudicotyledons</taxon>
        <taxon>Gunneridae</taxon>
        <taxon>Pentapetalae</taxon>
        <taxon>rosids</taxon>
        <taxon>malvids</taxon>
        <taxon>Malvales</taxon>
        <taxon>Malvaceae</taxon>
        <taxon>Malvoideae</taxon>
        <taxon>Hibiscus</taxon>
    </lineage>
</organism>
<evidence type="ECO:0000313" key="2">
    <source>
        <dbReference type="EMBL" id="KAK8593275.1"/>
    </source>
</evidence>
<dbReference type="InterPro" id="IPR027443">
    <property type="entry name" value="IPNS-like_sf"/>
</dbReference>
<accession>A0ABR2G395</accession>
<evidence type="ECO:0000313" key="3">
    <source>
        <dbReference type="Proteomes" id="UP001472677"/>
    </source>
</evidence>
<feature type="region of interest" description="Disordered" evidence="1">
    <location>
        <begin position="1"/>
        <end position="68"/>
    </location>
</feature>
<protein>
    <submittedName>
        <fullName evidence="2">Uncharacterized protein</fullName>
    </submittedName>
</protein>
<dbReference type="SUPFAM" id="SSF81995">
    <property type="entry name" value="beta-sandwich domain of Sec23/24"/>
    <property type="match status" value="1"/>
</dbReference>